<dbReference type="RefSeq" id="WP_015231497.1">
    <property type="nucleotide sequence ID" value="NC_019789.1"/>
</dbReference>
<name>L0A715_DEIPD</name>
<dbReference type="AlphaFoldDB" id="L0A715"/>
<dbReference type="InterPro" id="IPR009241">
    <property type="entry name" value="HigB-like"/>
</dbReference>
<accession>L0A715</accession>
<reference evidence="2" key="1">
    <citation type="submission" date="2012-03" db="EMBL/GenBank/DDBJ databases">
        <title>Complete sequence of plasmid 1 of Deinococcus peraridilitoris DSM 19664.</title>
        <authorList>
            <person name="Lucas S."/>
            <person name="Copeland A."/>
            <person name="Lapidus A."/>
            <person name="Glavina del Rio T."/>
            <person name="Dalin E."/>
            <person name="Tice H."/>
            <person name="Bruce D."/>
            <person name="Goodwin L."/>
            <person name="Pitluck S."/>
            <person name="Peters L."/>
            <person name="Mikhailova N."/>
            <person name="Lu M."/>
            <person name="Kyrpides N."/>
            <person name="Mavromatis K."/>
            <person name="Ivanova N."/>
            <person name="Brettin T."/>
            <person name="Detter J.C."/>
            <person name="Han C."/>
            <person name="Larimer F."/>
            <person name="Land M."/>
            <person name="Hauser L."/>
            <person name="Markowitz V."/>
            <person name="Cheng J.-F."/>
            <person name="Hugenholtz P."/>
            <person name="Woyke T."/>
            <person name="Wu D."/>
            <person name="Pukall R."/>
            <person name="Steenblock K."/>
            <person name="Brambilla E."/>
            <person name="Klenk H.-P."/>
            <person name="Eisen J.A."/>
        </authorList>
    </citation>
    <scope>NUCLEOTIDE SEQUENCE [LARGE SCALE GENOMIC DNA]</scope>
    <source>
        <strain evidence="2">DSM 19664 / LMG 22246 / CIP 109416 / KR-200</strain>
        <plasmid evidence="2">Plasmid pDEIPE01</plasmid>
    </source>
</reference>
<dbReference type="Pfam" id="PF05973">
    <property type="entry name" value="Gp49"/>
    <property type="match status" value="1"/>
</dbReference>
<sequence>MCYILCVTWTIILLDEVTAWFDSLDDETTQLVTSAIDMLEERGPSLGRPMVDTLEGTNLPNLKELCPGSSGRSEIRILFVAPGILLTAGDKTGHWKRWYKEHIPIAEAHCHEGLKDDRDQEEL</sequence>
<organism evidence="1 2">
    <name type="scientific">Deinococcus peraridilitoris (strain DSM 19664 / LMG 22246 / CIP 109416 / KR-200)</name>
    <dbReference type="NCBI Taxonomy" id="937777"/>
    <lineage>
        <taxon>Bacteria</taxon>
        <taxon>Thermotogati</taxon>
        <taxon>Deinococcota</taxon>
        <taxon>Deinococci</taxon>
        <taxon>Deinococcales</taxon>
        <taxon>Deinococcaceae</taxon>
        <taxon>Deinococcus</taxon>
    </lineage>
</organism>
<keyword evidence="2" id="KW-1185">Reference proteome</keyword>
<dbReference type="KEGG" id="dpd:Deipe_4239"/>
<dbReference type="Proteomes" id="UP000010467">
    <property type="component" value="Plasmid pDEIPE01"/>
</dbReference>
<dbReference type="EMBL" id="CP003383">
    <property type="protein sequence ID" value="AFZ69596.1"/>
    <property type="molecule type" value="Genomic_DNA"/>
</dbReference>
<protein>
    <submittedName>
        <fullName evidence="1">Uncharacterized protein</fullName>
    </submittedName>
</protein>
<dbReference type="HOGENOM" id="CLU_107454_1_1_0"/>
<evidence type="ECO:0000313" key="2">
    <source>
        <dbReference type="Proteomes" id="UP000010467"/>
    </source>
</evidence>
<keyword evidence="1" id="KW-0614">Plasmid</keyword>
<evidence type="ECO:0000313" key="1">
    <source>
        <dbReference type="EMBL" id="AFZ69596.1"/>
    </source>
</evidence>
<proteinExistence type="predicted"/>
<gene>
    <name evidence="1" type="ordered locus">Deipe_4239</name>
</gene>
<geneLocation type="plasmid" evidence="1 2">
    <name>pDEIPE01</name>
</geneLocation>
<dbReference type="PATRIC" id="fig|937777.3.peg.4268"/>